<gene>
    <name evidence="1" type="ORF">MUK42_02326</name>
</gene>
<keyword evidence="1" id="KW-0808">Transferase</keyword>
<sequence length="370" mass="40184">MTDTYGLLLTAAGNLQDSSPGTRIHPNHSLAELVVGPARPRASELAIAVGMTRVKTAGSVKVAETKVDLSRFRRIGGYHSFRGRSFSVLAVLRNTNVQEKRRARPATARRREHEKGEICAGSPDWIIIDSFYWVPRVAAGLGVHCAYVSLITVTANAFIRLAFLLAIGDRGHRVKPEVLHDMVELRGLGVSGAYRLGCSLSGCDVVVVRSCPELELEPEWLSFLGWLCGKPVLALGHLPPAAMKHDAAGSFTEGNDFFRWLGKREVRSVVYVSFESELLLTREQAHEVADGHELSNLPFTGALRSEPDALSPGFDERTRAGGLLGLPLVLLPLANDEGLNAHLMAEKKVGVEVPTREAARPSMGLMSQGQ</sequence>
<reference evidence="1" key="1">
    <citation type="submission" date="2022-05" db="EMBL/GenBank/DDBJ databases">
        <title>The Musa troglodytarum L. genome provides insights into the mechanism of non-climacteric behaviour and enrichment of carotenoids.</title>
        <authorList>
            <person name="Wang J."/>
        </authorList>
    </citation>
    <scope>NUCLEOTIDE SEQUENCE</scope>
    <source>
        <tissue evidence="1">Leaf</tissue>
    </source>
</reference>
<evidence type="ECO:0000313" key="1">
    <source>
        <dbReference type="EMBL" id="URD82284.1"/>
    </source>
</evidence>
<protein>
    <submittedName>
        <fullName evidence="1">UDP-glucoronosyl and UDP-glucosyl transferase</fullName>
    </submittedName>
</protein>
<dbReference type="EMBL" id="CP097503">
    <property type="protein sequence ID" value="URD82284.1"/>
    <property type="molecule type" value="Genomic_DNA"/>
</dbReference>
<dbReference type="Proteomes" id="UP001055439">
    <property type="component" value="Chromosome 10"/>
</dbReference>
<organism evidence="1 2">
    <name type="scientific">Musa troglodytarum</name>
    <name type="common">fe'i banana</name>
    <dbReference type="NCBI Taxonomy" id="320322"/>
    <lineage>
        <taxon>Eukaryota</taxon>
        <taxon>Viridiplantae</taxon>
        <taxon>Streptophyta</taxon>
        <taxon>Embryophyta</taxon>
        <taxon>Tracheophyta</taxon>
        <taxon>Spermatophyta</taxon>
        <taxon>Magnoliopsida</taxon>
        <taxon>Liliopsida</taxon>
        <taxon>Zingiberales</taxon>
        <taxon>Musaceae</taxon>
        <taxon>Musa</taxon>
    </lineage>
</organism>
<evidence type="ECO:0000313" key="2">
    <source>
        <dbReference type="Proteomes" id="UP001055439"/>
    </source>
</evidence>
<dbReference type="OrthoDB" id="5835829at2759"/>
<dbReference type="InterPro" id="IPR050481">
    <property type="entry name" value="UDP-glycosyltransf_plant"/>
</dbReference>
<keyword evidence="2" id="KW-1185">Reference proteome</keyword>
<dbReference type="PANTHER" id="PTHR48049:SF60">
    <property type="entry name" value="UDP-GLYCOSYLTRANSFERASE 91B1"/>
    <property type="match status" value="1"/>
</dbReference>
<proteinExistence type="predicted"/>
<dbReference type="AlphaFoldDB" id="A0A9E7ER70"/>
<dbReference type="Gene3D" id="3.40.50.2000">
    <property type="entry name" value="Glycogen Phosphorylase B"/>
    <property type="match status" value="2"/>
</dbReference>
<accession>A0A9E7ER70</accession>
<dbReference type="SUPFAM" id="SSF53756">
    <property type="entry name" value="UDP-Glycosyltransferase/glycogen phosphorylase"/>
    <property type="match status" value="1"/>
</dbReference>
<dbReference type="GO" id="GO:0035251">
    <property type="term" value="F:UDP-glucosyltransferase activity"/>
    <property type="evidence" value="ECO:0007669"/>
    <property type="project" value="InterPro"/>
</dbReference>
<dbReference type="PANTHER" id="PTHR48049">
    <property type="entry name" value="GLYCOSYLTRANSFERASE"/>
    <property type="match status" value="1"/>
</dbReference>
<name>A0A9E7ER70_9LILI</name>